<dbReference type="PANTHER" id="PTHR45228:SF8">
    <property type="entry name" value="TWO-COMPONENT RESPONSE REGULATOR-RELATED"/>
    <property type="match status" value="1"/>
</dbReference>
<organism evidence="2 3">
    <name type="scientific">Fusibacter ferrireducens</name>
    <dbReference type="NCBI Taxonomy" id="2785058"/>
    <lineage>
        <taxon>Bacteria</taxon>
        <taxon>Bacillati</taxon>
        <taxon>Bacillota</taxon>
        <taxon>Clostridia</taxon>
        <taxon>Eubacteriales</taxon>
        <taxon>Eubacteriales Family XII. Incertae Sedis</taxon>
        <taxon>Fusibacter</taxon>
    </lineage>
</organism>
<evidence type="ECO:0000259" key="1">
    <source>
        <dbReference type="PROSITE" id="PS51832"/>
    </source>
</evidence>
<dbReference type="Gene3D" id="1.10.3210.10">
    <property type="entry name" value="Hypothetical protein af1432"/>
    <property type="match status" value="1"/>
</dbReference>
<dbReference type="InterPro" id="IPR003607">
    <property type="entry name" value="HD/PDEase_dom"/>
</dbReference>
<dbReference type="EMBL" id="JADKNH010000001">
    <property type="protein sequence ID" value="MBF4692052.1"/>
    <property type="molecule type" value="Genomic_DNA"/>
</dbReference>
<proteinExistence type="predicted"/>
<accession>A0ABR9ZNK4</accession>
<dbReference type="SMART" id="SM00471">
    <property type="entry name" value="HDc"/>
    <property type="match status" value="1"/>
</dbReference>
<reference evidence="2 3" key="1">
    <citation type="submission" date="2020-11" db="EMBL/GenBank/DDBJ databases">
        <title>Fusibacter basophilias sp. nov.</title>
        <authorList>
            <person name="Qiu D."/>
        </authorList>
    </citation>
    <scope>NUCLEOTIDE SEQUENCE [LARGE SCALE GENOMIC DNA]</scope>
    <source>
        <strain evidence="2 3">Q10-2</strain>
    </source>
</reference>
<feature type="domain" description="HD-GYP" evidence="1">
    <location>
        <begin position="305"/>
        <end position="504"/>
    </location>
</feature>
<dbReference type="InterPro" id="IPR052020">
    <property type="entry name" value="Cyclic_di-GMP/3'3'-cGAMP_PDE"/>
</dbReference>
<dbReference type="Pfam" id="PF13487">
    <property type="entry name" value="HD_5"/>
    <property type="match status" value="1"/>
</dbReference>
<gene>
    <name evidence="2" type="ORF">ISU02_02930</name>
</gene>
<dbReference type="RefSeq" id="WP_194700276.1">
    <property type="nucleotide sequence ID" value="NZ_JADKNH010000001.1"/>
</dbReference>
<dbReference type="InterPro" id="IPR037522">
    <property type="entry name" value="HD_GYP_dom"/>
</dbReference>
<protein>
    <submittedName>
        <fullName evidence="2">HD-GYP domain-containing protein</fullName>
    </submittedName>
</protein>
<sequence>MKNNVLLISKNQLLFEQLKTRMDLTQYTLTQTNVSDIMQKSFLLSPFYIFVDLDDLSEQMIQVIKTINDLDFIPVLYIGELSSAKRMAHSLENELILSVNEFILQSNLLLKQGLQFKNQYDKVSQAYDTMDALSTDTKSIMAHYLEHDTTMPAKLYNDIINSIFMDNPLLNNKPQYIWILIKNKDLYRAHLYDRARPNDQYVHKNICEVPINHSFGFNVFAENGFKVNMFESHLSDIDSTSKTLPEEMLNQMPAIENFAGYGLDQIVVIGCNYTEFVSSYETSILKSATVTLDLLENIQTKIAEVEGAFNYTLDALARAAEASDDSTGQHIRRVNEYSKFIAMALGLESNFVKEISNSAQMHDVGKIYVDHNILRKKGPLSEDEFQEMKLHTIYGERIVGASDYLKMASEIALNHHEKFDGSGYPNHKRGEEIPLSARIVSLADIYDALRSPRSYKPGFSHEEAYNIIVNGDGRVEPHHFDPNILEVFKNNHLVFKKIFERESL</sequence>
<keyword evidence="3" id="KW-1185">Reference proteome</keyword>
<dbReference type="CDD" id="cd00077">
    <property type="entry name" value="HDc"/>
    <property type="match status" value="1"/>
</dbReference>
<dbReference type="PANTHER" id="PTHR45228">
    <property type="entry name" value="CYCLIC DI-GMP PHOSPHODIESTERASE TM_0186-RELATED"/>
    <property type="match status" value="1"/>
</dbReference>
<comment type="caution">
    <text evidence="2">The sequence shown here is derived from an EMBL/GenBank/DDBJ whole genome shotgun (WGS) entry which is preliminary data.</text>
</comment>
<dbReference type="PROSITE" id="PS51832">
    <property type="entry name" value="HD_GYP"/>
    <property type="match status" value="1"/>
</dbReference>
<dbReference type="Proteomes" id="UP000614200">
    <property type="component" value="Unassembled WGS sequence"/>
</dbReference>
<evidence type="ECO:0000313" key="2">
    <source>
        <dbReference type="EMBL" id="MBF4692052.1"/>
    </source>
</evidence>
<dbReference type="SUPFAM" id="SSF109604">
    <property type="entry name" value="HD-domain/PDEase-like"/>
    <property type="match status" value="1"/>
</dbReference>
<evidence type="ECO:0000313" key="3">
    <source>
        <dbReference type="Proteomes" id="UP000614200"/>
    </source>
</evidence>
<name>A0ABR9ZNK4_9FIRM</name>